<gene>
    <name evidence="2" type="ORF">IPP15_23215</name>
</gene>
<dbReference type="Proteomes" id="UP000808337">
    <property type="component" value="Unassembled WGS sequence"/>
</dbReference>
<feature type="region of interest" description="Disordered" evidence="1">
    <location>
        <begin position="1"/>
        <end position="24"/>
    </location>
</feature>
<comment type="caution">
    <text evidence="2">The sequence shown here is derived from an EMBL/GenBank/DDBJ whole genome shotgun (WGS) entry which is preliminary data.</text>
</comment>
<name>A0A9D7T0A5_9BACT</name>
<reference evidence="2 3" key="1">
    <citation type="submission" date="2020-10" db="EMBL/GenBank/DDBJ databases">
        <title>Connecting structure to function with the recovery of over 1000 high-quality activated sludge metagenome-assembled genomes encoding full-length rRNA genes using long-read sequencing.</title>
        <authorList>
            <person name="Singleton C.M."/>
            <person name="Petriglieri F."/>
            <person name="Kristensen J.M."/>
            <person name="Kirkegaard R.H."/>
            <person name="Michaelsen T.Y."/>
            <person name="Andersen M.H."/>
            <person name="Karst S.M."/>
            <person name="Dueholm M.S."/>
            <person name="Nielsen P.H."/>
            <person name="Albertsen M."/>
        </authorList>
    </citation>
    <scope>NUCLEOTIDE SEQUENCE [LARGE SCALE GENOMIC DNA]</scope>
    <source>
        <strain evidence="2">Ribe_18-Q3-R11-54_MAXAC.273</strain>
    </source>
</reference>
<organism evidence="2 3">
    <name type="scientific">Candidatus Opimibacter skivensis</name>
    <dbReference type="NCBI Taxonomy" id="2982028"/>
    <lineage>
        <taxon>Bacteria</taxon>
        <taxon>Pseudomonadati</taxon>
        <taxon>Bacteroidota</taxon>
        <taxon>Saprospiria</taxon>
        <taxon>Saprospirales</taxon>
        <taxon>Saprospiraceae</taxon>
        <taxon>Candidatus Opimibacter</taxon>
    </lineage>
</organism>
<accession>A0A9D7T0A5</accession>
<dbReference type="AlphaFoldDB" id="A0A9D7T0A5"/>
<evidence type="ECO:0000313" key="3">
    <source>
        <dbReference type="Proteomes" id="UP000808337"/>
    </source>
</evidence>
<dbReference type="EMBL" id="JADKGY010000033">
    <property type="protein sequence ID" value="MBK9985223.1"/>
    <property type="molecule type" value="Genomic_DNA"/>
</dbReference>
<evidence type="ECO:0000256" key="1">
    <source>
        <dbReference type="SAM" id="MobiDB-lite"/>
    </source>
</evidence>
<proteinExistence type="predicted"/>
<sequence>MIHPTNKDENVKTKNSDQEQGERTKRFFSQFNQRDTGMSVVHFHCLSDCSQTGSAYVRQHQVDQQMNILDSENRYFNAPYDCRS</sequence>
<evidence type="ECO:0000313" key="2">
    <source>
        <dbReference type="EMBL" id="MBK9985223.1"/>
    </source>
</evidence>
<protein>
    <submittedName>
        <fullName evidence="2">Uncharacterized protein</fullName>
    </submittedName>
</protein>